<dbReference type="EMBL" id="JARYGZ010000001">
    <property type="protein sequence ID" value="MDH7637412.1"/>
    <property type="molecule type" value="Genomic_DNA"/>
</dbReference>
<organism evidence="1 2">
    <name type="scientific">Sphingomonas oryzagri</name>
    <dbReference type="NCBI Taxonomy" id="3042314"/>
    <lineage>
        <taxon>Bacteria</taxon>
        <taxon>Pseudomonadati</taxon>
        <taxon>Pseudomonadota</taxon>
        <taxon>Alphaproteobacteria</taxon>
        <taxon>Sphingomonadales</taxon>
        <taxon>Sphingomonadaceae</taxon>
        <taxon>Sphingomonas</taxon>
    </lineage>
</organism>
<evidence type="ECO:0008006" key="3">
    <source>
        <dbReference type="Google" id="ProtNLM"/>
    </source>
</evidence>
<proteinExistence type="predicted"/>
<reference evidence="1" key="1">
    <citation type="submission" date="2023-04" db="EMBL/GenBank/DDBJ databases">
        <title>Sphingomonas sp. MAHUQ-71 isolated from rice field.</title>
        <authorList>
            <person name="Huq M.A."/>
        </authorList>
    </citation>
    <scope>NUCLEOTIDE SEQUENCE</scope>
    <source>
        <strain evidence="1">MAHUQ-71</strain>
    </source>
</reference>
<accession>A0ABT6MX61</accession>
<dbReference type="SUPFAM" id="SSF54909">
    <property type="entry name" value="Dimeric alpha+beta barrel"/>
    <property type="match status" value="1"/>
</dbReference>
<dbReference type="InterPro" id="IPR011008">
    <property type="entry name" value="Dimeric_a/b-barrel"/>
</dbReference>
<dbReference type="Gene3D" id="3.30.70.100">
    <property type="match status" value="1"/>
</dbReference>
<evidence type="ECO:0000313" key="2">
    <source>
        <dbReference type="Proteomes" id="UP001160625"/>
    </source>
</evidence>
<keyword evidence="2" id="KW-1185">Reference proteome</keyword>
<gene>
    <name evidence="1" type="ORF">QGN17_01590</name>
</gene>
<protein>
    <recommendedName>
        <fullName evidence="3">NIPSNAP domain-containing protein</fullName>
    </recommendedName>
</protein>
<evidence type="ECO:0000313" key="1">
    <source>
        <dbReference type="EMBL" id="MDH7637412.1"/>
    </source>
</evidence>
<comment type="caution">
    <text evidence="1">The sequence shown here is derived from an EMBL/GenBank/DDBJ whole genome shotgun (WGS) entry which is preliminary data.</text>
</comment>
<dbReference type="Proteomes" id="UP001160625">
    <property type="component" value="Unassembled WGS sequence"/>
</dbReference>
<dbReference type="RefSeq" id="WP_281042764.1">
    <property type="nucleotide sequence ID" value="NZ_JARYGZ010000001.1"/>
</dbReference>
<sequence>MAIYMQSTIELRADGIERFTETMKEVIAIVEPIGWRLVTAVMHVTGRLHTGIDLWEMEDLNTYQLGLATLRGHPRFAAIGKVLSETIERETVVLGVRAGWVPEGR</sequence>
<name>A0ABT6MX61_9SPHN</name>